<dbReference type="Proteomes" id="UP001300348">
    <property type="component" value="Chromosome"/>
</dbReference>
<gene>
    <name evidence="1" type="ORF">QL112_004255</name>
</gene>
<name>A0ABY9XK01_9GAMM</name>
<evidence type="ECO:0000313" key="2">
    <source>
        <dbReference type="Proteomes" id="UP001300348"/>
    </source>
</evidence>
<keyword evidence="2" id="KW-1185">Reference proteome</keyword>
<accession>A0ABY9XK01</accession>
<proteinExistence type="predicted"/>
<evidence type="ECO:0000313" key="1">
    <source>
        <dbReference type="EMBL" id="WNH02937.1"/>
    </source>
</evidence>
<organism evidence="1 2">
    <name type="scientific">Xenorhabdus griffiniae</name>
    <dbReference type="NCBI Taxonomy" id="351672"/>
    <lineage>
        <taxon>Bacteria</taxon>
        <taxon>Pseudomonadati</taxon>
        <taxon>Pseudomonadota</taxon>
        <taxon>Gammaproteobacteria</taxon>
        <taxon>Enterobacterales</taxon>
        <taxon>Morganellaceae</taxon>
        <taxon>Xenorhabdus</taxon>
    </lineage>
</organism>
<sequence length="97" mass="11456">MAAREKSKGVERAITKKMEIAKRMSLKRLNNLRRVKKFHTNNLMNLKRKMGVCFAMLLFMWHLTPFRWFVAKLRLGYTAFPSCYIHHPFKPKLSGSA</sequence>
<protein>
    <submittedName>
        <fullName evidence="1">Uncharacterized protein</fullName>
    </submittedName>
</protein>
<dbReference type="GeneID" id="88854742"/>
<dbReference type="RefSeq" id="WP_189758566.1">
    <property type="nucleotide sequence ID" value="NZ_CAWPOC010000243.1"/>
</dbReference>
<reference evidence="1 2" key="1">
    <citation type="journal article" date="2023" name="Access Microbiol">
        <title>The genome of a steinernematid-associated Pseudomonas piscis bacterium encodes the biosynthesis of insect toxins.</title>
        <authorList>
            <person name="Awori R.M."/>
            <person name="Hendre P."/>
            <person name="Amugune N.O."/>
        </authorList>
    </citation>
    <scope>NUCLEOTIDE SEQUENCE [LARGE SCALE GENOMIC DNA]</scope>
    <source>
        <strain evidence="1 2">97</strain>
    </source>
</reference>
<dbReference type="EMBL" id="CP133647">
    <property type="protein sequence ID" value="WNH02937.1"/>
    <property type="molecule type" value="Genomic_DNA"/>
</dbReference>